<keyword evidence="7 9" id="KW-1133">Transmembrane helix</keyword>
<dbReference type="Pfam" id="PF07690">
    <property type="entry name" value="MFS_1"/>
    <property type="match status" value="1"/>
</dbReference>
<proteinExistence type="inferred from homology"/>
<dbReference type="SUPFAM" id="SSF103473">
    <property type="entry name" value="MFS general substrate transporter"/>
    <property type="match status" value="1"/>
</dbReference>
<dbReference type="EMBL" id="JACCFK010000001">
    <property type="protein sequence ID" value="NYI89906.1"/>
    <property type="molecule type" value="Genomic_DNA"/>
</dbReference>
<dbReference type="PANTHER" id="PTHR43528:SF1">
    <property type="entry name" value="ALPHA-KETOGLUTARATE PERMEASE"/>
    <property type="match status" value="1"/>
</dbReference>
<keyword evidence="8 9" id="KW-0472">Membrane</keyword>
<feature type="transmembrane region" description="Helical" evidence="9">
    <location>
        <begin position="315"/>
        <end position="333"/>
    </location>
</feature>
<comment type="subcellular location">
    <subcellularLocation>
        <location evidence="1">Cell membrane</location>
        <topology evidence="1">Multi-pass membrane protein</topology>
    </subcellularLocation>
</comment>
<protein>
    <submittedName>
        <fullName evidence="11">MHS family proline/betaine transporter-like MFS transporter</fullName>
    </submittedName>
</protein>
<dbReference type="AlphaFoldDB" id="A0A853B5S8"/>
<feature type="transmembrane region" description="Helical" evidence="9">
    <location>
        <begin position="281"/>
        <end position="303"/>
    </location>
</feature>
<name>A0A853B5S8_9PSEU</name>
<dbReference type="InterPro" id="IPR051084">
    <property type="entry name" value="H+-coupled_symporters"/>
</dbReference>
<keyword evidence="12" id="KW-1185">Reference proteome</keyword>
<dbReference type="InterPro" id="IPR005829">
    <property type="entry name" value="Sugar_transporter_CS"/>
</dbReference>
<dbReference type="InterPro" id="IPR011701">
    <property type="entry name" value="MFS"/>
</dbReference>
<evidence type="ECO:0000256" key="4">
    <source>
        <dbReference type="ARBA" id="ARBA00022475"/>
    </source>
</evidence>
<keyword evidence="4" id="KW-1003">Cell membrane</keyword>
<evidence type="ECO:0000256" key="5">
    <source>
        <dbReference type="ARBA" id="ARBA00022692"/>
    </source>
</evidence>
<feature type="transmembrane region" description="Helical" evidence="9">
    <location>
        <begin position="58"/>
        <end position="82"/>
    </location>
</feature>
<dbReference type="Gene3D" id="1.20.1250.20">
    <property type="entry name" value="MFS general substrate transporter like domains"/>
    <property type="match status" value="2"/>
</dbReference>
<gene>
    <name evidence="11" type="ORF">HNR02_003229</name>
</gene>
<comment type="similarity">
    <text evidence="2">Belongs to the major facilitator superfamily. Metabolite:H+ Symporter (MHS) family (TC 2.A.1.6) family.</text>
</comment>
<keyword evidence="5 9" id="KW-0812">Transmembrane</keyword>
<feature type="transmembrane region" description="Helical" evidence="9">
    <location>
        <begin position="158"/>
        <end position="182"/>
    </location>
</feature>
<evidence type="ECO:0000313" key="12">
    <source>
        <dbReference type="Proteomes" id="UP000549616"/>
    </source>
</evidence>
<comment type="caution">
    <text evidence="11">The sequence shown here is derived from an EMBL/GenBank/DDBJ whole genome shotgun (WGS) entry which is preliminary data.</text>
</comment>
<accession>A0A853B5S8</accession>
<feature type="transmembrane region" description="Helical" evidence="9">
    <location>
        <begin position="118"/>
        <end position="137"/>
    </location>
</feature>
<dbReference type="PROSITE" id="PS50850">
    <property type="entry name" value="MFS"/>
    <property type="match status" value="1"/>
</dbReference>
<dbReference type="GO" id="GO:0015293">
    <property type="term" value="F:symporter activity"/>
    <property type="evidence" value="ECO:0007669"/>
    <property type="project" value="UniProtKB-KW"/>
</dbReference>
<keyword evidence="6" id="KW-0769">Symport</keyword>
<organism evidence="11 12">
    <name type="scientific">Amycolatopsis endophytica</name>
    <dbReference type="NCBI Taxonomy" id="860233"/>
    <lineage>
        <taxon>Bacteria</taxon>
        <taxon>Bacillati</taxon>
        <taxon>Actinomycetota</taxon>
        <taxon>Actinomycetes</taxon>
        <taxon>Pseudonocardiales</taxon>
        <taxon>Pseudonocardiaceae</taxon>
        <taxon>Amycolatopsis</taxon>
    </lineage>
</organism>
<evidence type="ECO:0000256" key="3">
    <source>
        <dbReference type="ARBA" id="ARBA00022448"/>
    </source>
</evidence>
<dbReference type="PROSITE" id="PS00217">
    <property type="entry name" value="SUGAR_TRANSPORT_2"/>
    <property type="match status" value="1"/>
</dbReference>
<dbReference type="PANTHER" id="PTHR43528">
    <property type="entry name" value="ALPHA-KETOGLUTARATE PERMEASE"/>
    <property type="match status" value="1"/>
</dbReference>
<sequence>MSQPARVMSSDGVRSVKMRRRVLFASSVGNFVEWFDFTLYGYAASVIALTFFPPGNRAAALLGAFAVYGVAFVARPLGAVVFGRIGDRRGRRTALGASILIMGAATALMGLLPGWSSVGVLAPVLLLVCRLVQGFSAGGEYTGALTFTVEHAPDHRRAWYMGLVGSSTMLGAVGATAVALVFRSAFGDRFATEGWRWMFILAGVVAVVGLVLRLRVDESPVFEAMRDQRAPAPARPFRDLVRSHWKTLLVLFAYFGVLGLLTHMFLGYLPTYLNEAIGMRATTVLALTTAANVVSIPVALWLCVLADRHGRRVQIRLGAVAAVVLVVPAYLLIGTGSVLAVVAALLVFVFAVSLLQMGALSVLELYPTGVRFSGMALPYNAAYAVFGGTAPLVSELLVGGTGSLLAPAIYASVVALIALPVLLKGIPETKGTDLRGS</sequence>
<evidence type="ECO:0000256" key="1">
    <source>
        <dbReference type="ARBA" id="ARBA00004651"/>
    </source>
</evidence>
<dbReference type="RefSeq" id="WP_179773986.1">
    <property type="nucleotide sequence ID" value="NZ_JACCFK010000001.1"/>
</dbReference>
<dbReference type="GO" id="GO:0005886">
    <property type="term" value="C:plasma membrane"/>
    <property type="evidence" value="ECO:0007669"/>
    <property type="project" value="UniProtKB-SubCell"/>
</dbReference>
<reference evidence="11 12" key="1">
    <citation type="submission" date="2020-07" db="EMBL/GenBank/DDBJ databases">
        <title>Sequencing the genomes of 1000 actinobacteria strains.</title>
        <authorList>
            <person name="Klenk H.-P."/>
        </authorList>
    </citation>
    <scope>NUCLEOTIDE SEQUENCE [LARGE SCALE GENOMIC DNA]</scope>
    <source>
        <strain evidence="11 12">DSM 104006</strain>
    </source>
</reference>
<feature type="transmembrane region" description="Helical" evidence="9">
    <location>
        <begin position="194"/>
        <end position="216"/>
    </location>
</feature>
<feature type="domain" description="Major facilitator superfamily (MFS) profile" evidence="10">
    <location>
        <begin position="22"/>
        <end position="430"/>
    </location>
</feature>
<evidence type="ECO:0000313" key="11">
    <source>
        <dbReference type="EMBL" id="NYI89906.1"/>
    </source>
</evidence>
<feature type="transmembrane region" description="Helical" evidence="9">
    <location>
        <begin position="377"/>
        <end position="398"/>
    </location>
</feature>
<feature type="transmembrane region" description="Helical" evidence="9">
    <location>
        <begin position="404"/>
        <end position="423"/>
    </location>
</feature>
<feature type="transmembrane region" description="Helical" evidence="9">
    <location>
        <begin position="339"/>
        <end position="365"/>
    </location>
</feature>
<evidence type="ECO:0000256" key="8">
    <source>
        <dbReference type="ARBA" id="ARBA00023136"/>
    </source>
</evidence>
<keyword evidence="3" id="KW-0813">Transport</keyword>
<evidence type="ECO:0000256" key="6">
    <source>
        <dbReference type="ARBA" id="ARBA00022847"/>
    </source>
</evidence>
<feature type="transmembrane region" description="Helical" evidence="9">
    <location>
        <begin position="248"/>
        <end position="269"/>
    </location>
</feature>
<evidence type="ECO:0000256" key="7">
    <source>
        <dbReference type="ARBA" id="ARBA00022989"/>
    </source>
</evidence>
<evidence type="ECO:0000256" key="9">
    <source>
        <dbReference type="SAM" id="Phobius"/>
    </source>
</evidence>
<dbReference type="InterPro" id="IPR020846">
    <property type="entry name" value="MFS_dom"/>
</dbReference>
<evidence type="ECO:0000256" key="2">
    <source>
        <dbReference type="ARBA" id="ARBA00008240"/>
    </source>
</evidence>
<dbReference type="Proteomes" id="UP000549616">
    <property type="component" value="Unassembled WGS sequence"/>
</dbReference>
<feature type="transmembrane region" description="Helical" evidence="9">
    <location>
        <begin position="21"/>
        <end position="52"/>
    </location>
</feature>
<dbReference type="InterPro" id="IPR036259">
    <property type="entry name" value="MFS_trans_sf"/>
</dbReference>
<feature type="transmembrane region" description="Helical" evidence="9">
    <location>
        <begin position="94"/>
        <end position="112"/>
    </location>
</feature>
<evidence type="ECO:0000259" key="10">
    <source>
        <dbReference type="PROSITE" id="PS50850"/>
    </source>
</evidence>